<dbReference type="AlphaFoldDB" id="A0AAV0KNS9"/>
<evidence type="ECO:0000313" key="8">
    <source>
        <dbReference type="EMBL" id="CAI0423756.1"/>
    </source>
</evidence>
<keyword evidence="4" id="KW-0804">Transcription</keyword>
<sequence length="322" mass="35178">MQRQVAGRRDNAIQELLKGRDFTCQLSLLLSLDSKQSFIARSGGGCAEDLVGKILSTFTHTISLLNTTAATATATKAESSDEVSQLGPRKSESSSGDTDSNPSTSKNDRPAGCTKKRKVAASRSWVKESRTLVDDGYAWRKYGQKKILESDFPRHYYRCTHKFDHNCPATKQIQMLQDRPNPLYRTTYSAHHTCNNHFTTSSHQHFLMDSAVDSTASCHLISFSNNSTTTTTPFLASLSGSSSAATPAPSVVKQQQESLSDVASSGRQTLNQREAAATASGSSIISTAADDDDDENENEKYDMSFIQMMIMDSVDDFQGLLG</sequence>
<dbReference type="SUPFAM" id="SSF118290">
    <property type="entry name" value="WRKY DNA-binding domain"/>
    <property type="match status" value="1"/>
</dbReference>
<dbReference type="PROSITE" id="PS50811">
    <property type="entry name" value="WRKY"/>
    <property type="match status" value="1"/>
</dbReference>
<dbReference type="GO" id="GO:0043565">
    <property type="term" value="F:sequence-specific DNA binding"/>
    <property type="evidence" value="ECO:0007669"/>
    <property type="project" value="InterPro"/>
</dbReference>
<organism evidence="8 9">
    <name type="scientific">Linum tenue</name>
    <dbReference type="NCBI Taxonomy" id="586396"/>
    <lineage>
        <taxon>Eukaryota</taxon>
        <taxon>Viridiplantae</taxon>
        <taxon>Streptophyta</taxon>
        <taxon>Embryophyta</taxon>
        <taxon>Tracheophyta</taxon>
        <taxon>Spermatophyta</taxon>
        <taxon>Magnoliopsida</taxon>
        <taxon>eudicotyledons</taxon>
        <taxon>Gunneridae</taxon>
        <taxon>Pentapetalae</taxon>
        <taxon>rosids</taxon>
        <taxon>fabids</taxon>
        <taxon>Malpighiales</taxon>
        <taxon>Linaceae</taxon>
        <taxon>Linum</taxon>
    </lineage>
</organism>
<evidence type="ECO:0000256" key="1">
    <source>
        <dbReference type="ARBA" id="ARBA00004123"/>
    </source>
</evidence>
<dbReference type="InterPro" id="IPR044810">
    <property type="entry name" value="WRKY_plant"/>
</dbReference>
<comment type="caution">
    <text evidence="8">The sequence shown here is derived from an EMBL/GenBank/DDBJ whole genome shotgun (WGS) entry which is preliminary data.</text>
</comment>
<dbReference type="Proteomes" id="UP001154282">
    <property type="component" value="Unassembled WGS sequence"/>
</dbReference>
<dbReference type="Gene3D" id="2.20.25.80">
    <property type="entry name" value="WRKY domain"/>
    <property type="match status" value="1"/>
</dbReference>
<feature type="region of interest" description="Disordered" evidence="6">
    <location>
        <begin position="73"/>
        <end position="116"/>
    </location>
</feature>
<evidence type="ECO:0000256" key="4">
    <source>
        <dbReference type="ARBA" id="ARBA00023163"/>
    </source>
</evidence>
<evidence type="ECO:0000256" key="3">
    <source>
        <dbReference type="ARBA" id="ARBA00023125"/>
    </source>
</evidence>
<evidence type="ECO:0000259" key="7">
    <source>
        <dbReference type="PROSITE" id="PS50811"/>
    </source>
</evidence>
<comment type="subcellular location">
    <subcellularLocation>
        <location evidence="1">Nucleus</location>
    </subcellularLocation>
</comment>
<keyword evidence="9" id="KW-1185">Reference proteome</keyword>
<feature type="compositionally biased region" description="Polar residues" evidence="6">
    <location>
        <begin position="252"/>
        <end position="272"/>
    </location>
</feature>
<keyword evidence="5" id="KW-0539">Nucleus</keyword>
<dbReference type="SMART" id="SM00774">
    <property type="entry name" value="WRKY"/>
    <property type="match status" value="1"/>
</dbReference>
<evidence type="ECO:0000256" key="5">
    <source>
        <dbReference type="ARBA" id="ARBA00023242"/>
    </source>
</evidence>
<feature type="compositionally biased region" description="Polar residues" evidence="6">
    <location>
        <begin position="93"/>
        <end position="105"/>
    </location>
</feature>
<dbReference type="InterPro" id="IPR036576">
    <property type="entry name" value="WRKY_dom_sf"/>
</dbReference>
<feature type="compositionally biased region" description="Low complexity" evidence="6">
    <location>
        <begin position="275"/>
        <end position="288"/>
    </location>
</feature>
<evidence type="ECO:0000256" key="2">
    <source>
        <dbReference type="ARBA" id="ARBA00023015"/>
    </source>
</evidence>
<protein>
    <recommendedName>
        <fullName evidence="7">WRKY domain-containing protein</fullName>
    </recommendedName>
</protein>
<dbReference type="Pfam" id="PF03106">
    <property type="entry name" value="WRKY"/>
    <property type="match status" value="1"/>
</dbReference>
<gene>
    <name evidence="8" type="ORF">LITE_LOCUS19644</name>
</gene>
<dbReference type="GO" id="GO:0003700">
    <property type="term" value="F:DNA-binding transcription factor activity"/>
    <property type="evidence" value="ECO:0007669"/>
    <property type="project" value="InterPro"/>
</dbReference>
<dbReference type="InterPro" id="IPR003657">
    <property type="entry name" value="WRKY_dom"/>
</dbReference>
<feature type="region of interest" description="Disordered" evidence="6">
    <location>
        <begin position="245"/>
        <end position="298"/>
    </location>
</feature>
<name>A0AAV0KNS9_9ROSI</name>
<proteinExistence type="predicted"/>
<keyword evidence="3" id="KW-0238">DNA-binding</keyword>
<keyword evidence="2" id="KW-0805">Transcription regulation</keyword>
<dbReference type="EMBL" id="CAMGYJ010000005">
    <property type="protein sequence ID" value="CAI0423756.1"/>
    <property type="molecule type" value="Genomic_DNA"/>
</dbReference>
<feature type="domain" description="WRKY" evidence="7">
    <location>
        <begin position="128"/>
        <end position="192"/>
    </location>
</feature>
<evidence type="ECO:0000313" key="9">
    <source>
        <dbReference type="Proteomes" id="UP001154282"/>
    </source>
</evidence>
<reference evidence="8" key="1">
    <citation type="submission" date="2022-08" db="EMBL/GenBank/DDBJ databases">
        <authorList>
            <person name="Gutierrez-Valencia J."/>
        </authorList>
    </citation>
    <scope>NUCLEOTIDE SEQUENCE</scope>
</reference>
<accession>A0AAV0KNS9</accession>
<evidence type="ECO:0000256" key="6">
    <source>
        <dbReference type="SAM" id="MobiDB-lite"/>
    </source>
</evidence>
<dbReference type="GO" id="GO:0005634">
    <property type="term" value="C:nucleus"/>
    <property type="evidence" value="ECO:0007669"/>
    <property type="project" value="UniProtKB-SubCell"/>
</dbReference>
<dbReference type="PANTHER" id="PTHR31282">
    <property type="entry name" value="WRKY TRANSCRIPTION FACTOR 21-RELATED"/>
    <property type="match status" value="1"/>
</dbReference>